<dbReference type="RefSeq" id="WP_261513746.1">
    <property type="nucleotide sequence ID" value="NZ_JAODNV010000004.1"/>
</dbReference>
<dbReference type="GO" id="GO:0016787">
    <property type="term" value="F:hydrolase activity"/>
    <property type="evidence" value="ECO:0007669"/>
    <property type="project" value="UniProtKB-KW"/>
</dbReference>
<dbReference type="GO" id="GO:0046872">
    <property type="term" value="F:metal ion binding"/>
    <property type="evidence" value="ECO:0007669"/>
    <property type="project" value="UniProtKB-KW"/>
</dbReference>
<dbReference type="InterPro" id="IPR051013">
    <property type="entry name" value="MBL_superfamily_lactonases"/>
</dbReference>
<comment type="caution">
    <text evidence="7">The sequence shown here is derived from an EMBL/GenBank/DDBJ whole genome shotgun (WGS) entry which is preliminary data.</text>
</comment>
<dbReference type="PANTHER" id="PTHR42978:SF7">
    <property type="entry name" value="METALLO-HYDROLASE RV2300C-RELATED"/>
    <property type="match status" value="1"/>
</dbReference>
<keyword evidence="3" id="KW-0479">Metal-binding</keyword>
<dbReference type="PANTHER" id="PTHR42978">
    <property type="entry name" value="QUORUM-QUENCHING LACTONASE YTNP-RELATED-RELATED"/>
    <property type="match status" value="1"/>
</dbReference>
<evidence type="ECO:0000313" key="7">
    <source>
        <dbReference type="EMBL" id="MCT8989064.1"/>
    </source>
</evidence>
<evidence type="ECO:0000256" key="5">
    <source>
        <dbReference type="ARBA" id="ARBA00022833"/>
    </source>
</evidence>
<protein>
    <submittedName>
        <fullName evidence="7">N-acyl homoserine lactonase family protein</fullName>
    </submittedName>
</protein>
<dbReference type="AlphaFoldDB" id="A0A9X2X5Z9"/>
<keyword evidence="5" id="KW-0862">Zinc</keyword>
<name>A0A9X2X5Z9_9HYPH</name>
<evidence type="ECO:0000259" key="6">
    <source>
        <dbReference type="SMART" id="SM00849"/>
    </source>
</evidence>
<dbReference type="Pfam" id="PF00753">
    <property type="entry name" value="Lactamase_B"/>
    <property type="match status" value="1"/>
</dbReference>
<dbReference type="SUPFAM" id="SSF56281">
    <property type="entry name" value="Metallo-hydrolase/oxidoreductase"/>
    <property type="match status" value="1"/>
</dbReference>
<dbReference type="InterPro" id="IPR036866">
    <property type="entry name" value="RibonucZ/Hydroxyglut_hydro"/>
</dbReference>
<gene>
    <name evidence="7" type="ORF">NYR54_01970</name>
</gene>
<dbReference type="InterPro" id="IPR001279">
    <property type="entry name" value="Metallo-B-lactamas"/>
</dbReference>
<keyword evidence="4" id="KW-0378">Hydrolase</keyword>
<proteinExistence type="inferred from homology"/>
<organism evidence="7 8">
    <name type="scientific">Chelativorans petroleitrophicus</name>
    <dbReference type="NCBI Taxonomy" id="2975484"/>
    <lineage>
        <taxon>Bacteria</taxon>
        <taxon>Pseudomonadati</taxon>
        <taxon>Pseudomonadota</taxon>
        <taxon>Alphaproteobacteria</taxon>
        <taxon>Hyphomicrobiales</taxon>
        <taxon>Phyllobacteriaceae</taxon>
        <taxon>Chelativorans</taxon>
    </lineage>
</organism>
<dbReference type="SMART" id="SM00849">
    <property type="entry name" value="Lactamase_B"/>
    <property type="match status" value="1"/>
</dbReference>
<comment type="similarity">
    <text evidence="2">Belongs to the metallo-beta-lactamase superfamily.</text>
</comment>
<dbReference type="Proteomes" id="UP001149009">
    <property type="component" value="Unassembled WGS sequence"/>
</dbReference>
<dbReference type="CDD" id="cd07729">
    <property type="entry name" value="AHL_lactonase_MBL-fold"/>
    <property type="match status" value="1"/>
</dbReference>
<reference evidence="7" key="1">
    <citation type="submission" date="2022-08" db="EMBL/GenBank/DDBJ databases">
        <title>Chelativorans sichuanense sp. nov., a paraffin oil-degrading bacterium isolated from a mixture of oil-based drill cuttings and paddy soil.</title>
        <authorList>
            <person name="Yu J."/>
            <person name="Liu H."/>
            <person name="Chen Q."/>
        </authorList>
    </citation>
    <scope>NUCLEOTIDE SEQUENCE</scope>
    <source>
        <strain evidence="7">SCAU 2101</strain>
    </source>
</reference>
<evidence type="ECO:0000313" key="8">
    <source>
        <dbReference type="Proteomes" id="UP001149009"/>
    </source>
</evidence>
<dbReference type="EMBL" id="JAODNV010000004">
    <property type="protein sequence ID" value="MCT8989064.1"/>
    <property type="molecule type" value="Genomic_DNA"/>
</dbReference>
<evidence type="ECO:0000256" key="3">
    <source>
        <dbReference type="ARBA" id="ARBA00022723"/>
    </source>
</evidence>
<feature type="domain" description="Metallo-beta-lactamase" evidence="6">
    <location>
        <begin position="44"/>
        <end position="244"/>
    </location>
</feature>
<keyword evidence="8" id="KW-1185">Reference proteome</keyword>
<evidence type="ECO:0000256" key="4">
    <source>
        <dbReference type="ARBA" id="ARBA00022801"/>
    </source>
</evidence>
<accession>A0A9X2X5Z9</accession>
<sequence length="272" mass="30507">MPRTGTQPIEPFELFAIRYANHSGRKASDNFILGDAHETASDLDYFVWVARRGDRSFVIDTGFGEEAAARRKRTLISRPAPLLARFGLDAAHIDDIILTHLHYDHAGTLEDFPRARLHVQDVEVSYATGRCMCHHALNHPYDVENIVHFVRCLYCGRVHFHDGSAELADGLSVHHIGGHSAGLQVVRVWTKRGWVVVASDASHLYANFEEQRPFPVLSSVIEMMEGFRTLHELADSPDHIIPGHDPLVMSRYRAPAPDLEGVVVRLDEAPVK</sequence>
<evidence type="ECO:0000256" key="1">
    <source>
        <dbReference type="ARBA" id="ARBA00001947"/>
    </source>
</evidence>
<evidence type="ECO:0000256" key="2">
    <source>
        <dbReference type="ARBA" id="ARBA00007749"/>
    </source>
</evidence>
<dbReference type="Gene3D" id="3.60.15.10">
    <property type="entry name" value="Ribonuclease Z/Hydroxyacylglutathione hydrolase-like"/>
    <property type="match status" value="1"/>
</dbReference>
<comment type="cofactor">
    <cofactor evidence="1">
        <name>Zn(2+)</name>
        <dbReference type="ChEBI" id="CHEBI:29105"/>
    </cofactor>
</comment>